<accession>Q0CTZ9</accession>
<gene>
    <name evidence="1" type="ORF">ATEG_02835</name>
</gene>
<evidence type="ECO:0000313" key="1">
    <source>
        <dbReference type="EMBL" id="EAU36109.1"/>
    </source>
</evidence>
<dbReference type="Proteomes" id="UP000007963">
    <property type="component" value="Unassembled WGS sequence"/>
</dbReference>
<dbReference type="EMBL" id="CH476597">
    <property type="protein sequence ID" value="EAU36109.1"/>
    <property type="molecule type" value="Genomic_DNA"/>
</dbReference>
<dbReference type="GeneID" id="4317725"/>
<proteinExistence type="predicted"/>
<dbReference type="AlphaFoldDB" id="Q0CTZ9"/>
<organism evidence="1 2">
    <name type="scientific">Aspergillus terreus (strain NIH 2624 / FGSC A1156)</name>
    <dbReference type="NCBI Taxonomy" id="341663"/>
    <lineage>
        <taxon>Eukaryota</taxon>
        <taxon>Fungi</taxon>
        <taxon>Dikarya</taxon>
        <taxon>Ascomycota</taxon>
        <taxon>Pezizomycotina</taxon>
        <taxon>Eurotiomycetes</taxon>
        <taxon>Eurotiomycetidae</taxon>
        <taxon>Eurotiales</taxon>
        <taxon>Aspergillaceae</taxon>
        <taxon>Aspergillus</taxon>
        <taxon>Aspergillus subgen. Circumdati</taxon>
    </lineage>
</organism>
<reference evidence="2" key="1">
    <citation type="submission" date="2005-09" db="EMBL/GenBank/DDBJ databases">
        <title>Annotation of the Aspergillus terreus NIH2624 genome.</title>
        <authorList>
            <person name="Birren B.W."/>
            <person name="Lander E.S."/>
            <person name="Galagan J.E."/>
            <person name="Nusbaum C."/>
            <person name="Devon K."/>
            <person name="Henn M."/>
            <person name="Ma L.-J."/>
            <person name="Jaffe D.B."/>
            <person name="Butler J."/>
            <person name="Alvarez P."/>
            <person name="Gnerre S."/>
            <person name="Grabherr M."/>
            <person name="Kleber M."/>
            <person name="Mauceli E.W."/>
            <person name="Brockman W."/>
            <person name="Rounsley S."/>
            <person name="Young S.K."/>
            <person name="LaButti K."/>
            <person name="Pushparaj V."/>
            <person name="DeCaprio D."/>
            <person name="Crawford M."/>
            <person name="Koehrsen M."/>
            <person name="Engels R."/>
            <person name="Montgomery P."/>
            <person name="Pearson M."/>
            <person name="Howarth C."/>
            <person name="Larson L."/>
            <person name="Luoma S."/>
            <person name="White J."/>
            <person name="Alvarado L."/>
            <person name="Kodira C.D."/>
            <person name="Zeng Q."/>
            <person name="Oleary S."/>
            <person name="Yandava C."/>
            <person name="Denning D.W."/>
            <person name="Nierman W.C."/>
            <person name="Milne T."/>
            <person name="Madden K."/>
        </authorList>
    </citation>
    <scope>NUCLEOTIDE SEQUENCE [LARGE SCALE GENOMIC DNA]</scope>
    <source>
        <strain evidence="2">NIH 2624 / FGSC A1156</strain>
    </source>
</reference>
<sequence length="121" mass="14308">MLRHLTGPNPIPLGPTISWPLSPKLTGRIISYLANPINNRDNYSWRWLYIWNIELIAELELYDEAARVYFETEAEQDCNNRIFSKLYTRNTLAVFSEYIRMSFKDYSDAWLQEIEGAQLDQ</sequence>
<dbReference type="OrthoDB" id="4802432at2759"/>
<dbReference type="VEuPathDB" id="FungiDB:ATEG_02835"/>
<dbReference type="RefSeq" id="XP_001212013.1">
    <property type="nucleotide sequence ID" value="XM_001212013.1"/>
</dbReference>
<evidence type="ECO:0000313" key="2">
    <source>
        <dbReference type="Proteomes" id="UP000007963"/>
    </source>
</evidence>
<protein>
    <submittedName>
        <fullName evidence="1">Uncharacterized protein</fullName>
    </submittedName>
</protein>
<name>Q0CTZ9_ASPTN</name>
<dbReference type="HOGENOM" id="CLU_2037578_0_0_1"/>